<evidence type="ECO:0000313" key="3">
    <source>
        <dbReference type="Proteomes" id="UP000234323"/>
    </source>
</evidence>
<sequence>MGHYRKRKSVPKTCKTQHLLPHVDLSEDSNETTKDSEQNVTEEHLNNTEEYLNDTEEHLNDDDTLLVPDDADDGRAYISSDNEDEVDEAVSQAVYTLSEKVKYPSDERIMQNIRSLAQRYSRQARSNIVQRVKDAIHSEFENLKLNQPIDPDNDLHYTYLNSIIDNVFTDPHTEKNSIAFGMAITLNYLDPLKGINMVPSEVIDRMNGFLEKMKVVREEL</sequence>
<evidence type="ECO:0000313" key="2">
    <source>
        <dbReference type="EMBL" id="PKY47970.1"/>
    </source>
</evidence>
<dbReference type="AlphaFoldDB" id="A0A2I1GMY0"/>
<evidence type="ECO:0000256" key="1">
    <source>
        <dbReference type="SAM" id="MobiDB-lite"/>
    </source>
</evidence>
<protein>
    <submittedName>
        <fullName evidence="2">Uncharacterized protein</fullName>
    </submittedName>
</protein>
<organism evidence="2 3">
    <name type="scientific">Rhizophagus irregularis</name>
    <dbReference type="NCBI Taxonomy" id="588596"/>
    <lineage>
        <taxon>Eukaryota</taxon>
        <taxon>Fungi</taxon>
        <taxon>Fungi incertae sedis</taxon>
        <taxon>Mucoromycota</taxon>
        <taxon>Glomeromycotina</taxon>
        <taxon>Glomeromycetes</taxon>
        <taxon>Glomerales</taxon>
        <taxon>Glomeraceae</taxon>
        <taxon>Rhizophagus</taxon>
    </lineage>
</organism>
<feature type="compositionally biased region" description="Basic residues" evidence="1">
    <location>
        <begin position="1"/>
        <end position="10"/>
    </location>
</feature>
<gene>
    <name evidence="2" type="ORF">RhiirA4_463385</name>
</gene>
<feature type="region of interest" description="Disordered" evidence="1">
    <location>
        <begin position="1"/>
        <end position="43"/>
    </location>
</feature>
<dbReference type="Proteomes" id="UP000234323">
    <property type="component" value="Unassembled WGS sequence"/>
</dbReference>
<comment type="caution">
    <text evidence="2">The sequence shown here is derived from an EMBL/GenBank/DDBJ whole genome shotgun (WGS) entry which is preliminary data.</text>
</comment>
<feature type="compositionally biased region" description="Basic and acidic residues" evidence="1">
    <location>
        <begin position="31"/>
        <end position="43"/>
    </location>
</feature>
<dbReference type="VEuPathDB" id="FungiDB:FUN_014662"/>
<proteinExistence type="predicted"/>
<dbReference type="EMBL" id="LLXI01000591">
    <property type="protein sequence ID" value="PKY47970.1"/>
    <property type="molecule type" value="Genomic_DNA"/>
</dbReference>
<accession>A0A2I1GMY0</accession>
<reference evidence="2 3" key="1">
    <citation type="submission" date="2015-10" db="EMBL/GenBank/DDBJ databases">
        <title>Genome analyses suggest a sexual origin of heterokaryosis in a supposedly ancient asexual fungus.</title>
        <authorList>
            <person name="Ropars J."/>
            <person name="Sedzielewska K."/>
            <person name="Noel J."/>
            <person name="Charron P."/>
            <person name="Farinelli L."/>
            <person name="Marton T."/>
            <person name="Kruger M."/>
            <person name="Pelin A."/>
            <person name="Brachmann A."/>
            <person name="Corradi N."/>
        </authorList>
    </citation>
    <scope>NUCLEOTIDE SEQUENCE [LARGE SCALE GENOMIC DNA]</scope>
    <source>
        <strain evidence="2 3">A4</strain>
    </source>
</reference>
<keyword evidence="3" id="KW-1185">Reference proteome</keyword>
<dbReference type="VEuPathDB" id="FungiDB:RhiirA1_445714"/>
<name>A0A2I1GMY0_9GLOM</name>